<dbReference type="Proteomes" id="UP000828048">
    <property type="component" value="Chromosome 10"/>
</dbReference>
<evidence type="ECO:0000313" key="2">
    <source>
        <dbReference type="Proteomes" id="UP000828048"/>
    </source>
</evidence>
<gene>
    <name evidence="1" type="ORF">Vadar_009091</name>
</gene>
<accession>A0ACB7XGA4</accession>
<dbReference type="EMBL" id="CM037160">
    <property type="protein sequence ID" value="KAH7839802.1"/>
    <property type="molecule type" value="Genomic_DNA"/>
</dbReference>
<protein>
    <submittedName>
        <fullName evidence="1">Uncharacterized protein</fullName>
    </submittedName>
</protein>
<keyword evidence="2" id="KW-1185">Reference proteome</keyword>
<organism evidence="1 2">
    <name type="scientific">Vaccinium darrowii</name>
    <dbReference type="NCBI Taxonomy" id="229202"/>
    <lineage>
        <taxon>Eukaryota</taxon>
        <taxon>Viridiplantae</taxon>
        <taxon>Streptophyta</taxon>
        <taxon>Embryophyta</taxon>
        <taxon>Tracheophyta</taxon>
        <taxon>Spermatophyta</taxon>
        <taxon>Magnoliopsida</taxon>
        <taxon>eudicotyledons</taxon>
        <taxon>Gunneridae</taxon>
        <taxon>Pentapetalae</taxon>
        <taxon>asterids</taxon>
        <taxon>Ericales</taxon>
        <taxon>Ericaceae</taxon>
        <taxon>Vaccinioideae</taxon>
        <taxon>Vaccinieae</taxon>
        <taxon>Vaccinium</taxon>
    </lineage>
</organism>
<evidence type="ECO:0000313" key="1">
    <source>
        <dbReference type="EMBL" id="KAH7839802.1"/>
    </source>
</evidence>
<proteinExistence type="predicted"/>
<comment type="caution">
    <text evidence="1">The sequence shown here is derived from an EMBL/GenBank/DDBJ whole genome shotgun (WGS) entry which is preliminary data.</text>
</comment>
<sequence length="640" mass="72559">MSHLDLSGCKKRRRGERVFKFKKFGGKGHPMDWDGGGVFFENVKALLEFGNLESDLCSESGRMASWSFQLEVHRHPSVQVTLFVVEEPLEVSLHRHCKHCQYVGWGHHMICNKKYHFLVPSKDTAPTKANSNLLELKGHIMHGVFHSNGFGHLLCINGLEMGSDLPGYRIMEFWDRLCNGLRARKVSLHDISQKKGMDLRLIHGVGYGEPWFGQWGYRFGRGTYGVTQQMYQKAIEALRTMPLCMLVHHLGTSNHEFTSIISRYQTLSGHSLATLGDLFHFMFELKLRLPKESSNSYNSGILVENTCRWSSKRVEMATRVIVEALKRAEFRWVSRQEVRDAARVHIGDTGLLDFVLKSLGNHIVGNYLVRRCLNPVTKVLEYCLEDISNSFLNQEGLSDSNTKARYMITRVQLMKDMFYLYKYILTEQYPTMTVGVFATIPIASRIIRDTKYLIKEYYGDIPSKLEGGTTSECTINSTIALSNDNCADGGLKSVMAPYECFKLNGNATIDELKLQVGKRFREIYWGLRSFVAQSILNVNAKGLDSISRLVDLGANVIFEGRNEGGGTMGEDILEGNETKFVVDCACGAKENDGERMVTCDICEVWQHTRCARIPNDEEIPSIFLCSRCEQEILLLPNCLP</sequence>
<reference evidence="1 2" key="1">
    <citation type="journal article" date="2021" name="Hortic Res">
        <title>High-quality reference genome and annotation aids understanding of berry development for evergreen blueberry (Vaccinium darrowii).</title>
        <authorList>
            <person name="Yu J."/>
            <person name="Hulse-Kemp A.M."/>
            <person name="Babiker E."/>
            <person name="Staton M."/>
        </authorList>
    </citation>
    <scope>NUCLEOTIDE SEQUENCE [LARGE SCALE GENOMIC DNA]</scope>
    <source>
        <strain evidence="2">cv. NJ 8807/NJ 8810</strain>
        <tissue evidence="1">Young leaf</tissue>
    </source>
</reference>
<name>A0ACB7XGA4_9ERIC</name>